<keyword evidence="3" id="KW-0645">Protease</keyword>
<feature type="transmembrane region" description="Helical" evidence="1">
    <location>
        <begin position="202"/>
        <end position="223"/>
    </location>
</feature>
<evidence type="ECO:0000259" key="2">
    <source>
        <dbReference type="Pfam" id="PF02517"/>
    </source>
</evidence>
<feature type="transmembrane region" description="Helical" evidence="1">
    <location>
        <begin position="235"/>
        <end position="256"/>
    </location>
</feature>
<feature type="transmembrane region" description="Helical" evidence="1">
    <location>
        <begin position="98"/>
        <end position="124"/>
    </location>
</feature>
<feature type="transmembrane region" description="Helical" evidence="1">
    <location>
        <begin position="21"/>
        <end position="47"/>
    </location>
</feature>
<dbReference type="Pfam" id="PF02517">
    <property type="entry name" value="Rce1-like"/>
    <property type="match status" value="1"/>
</dbReference>
<name>A0A6B0GRJ4_9EURY</name>
<keyword evidence="3" id="KW-0482">Metalloprotease</keyword>
<keyword evidence="4" id="KW-1185">Reference proteome</keyword>
<organism evidence="3 4">
    <name type="scientific">Halomarina oriensis</name>
    <dbReference type="NCBI Taxonomy" id="671145"/>
    <lineage>
        <taxon>Archaea</taxon>
        <taxon>Methanobacteriati</taxon>
        <taxon>Methanobacteriota</taxon>
        <taxon>Stenosarchaea group</taxon>
        <taxon>Halobacteria</taxon>
        <taxon>Halobacteriales</taxon>
        <taxon>Natronomonadaceae</taxon>
        <taxon>Halomarina</taxon>
    </lineage>
</organism>
<feature type="transmembrane region" description="Helical" evidence="1">
    <location>
        <begin position="176"/>
        <end position="196"/>
    </location>
</feature>
<keyword evidence="1" id="KW-1133">Transmembrane helix</keyword>
<dbReference type="GO" id="GO:0080120">
    <property type="term" value="P:CAAX-box protein maturation"/>
    <property type="evidence" value="ECO:0007669"/>
    <property type="project" value="UniProtKB-ARBA"/>
</dbReference>
<dbReference type="Proteomes" id="UP000451471">
    <property type="component" value="Unassembled WGS sequence"/>
</dbReference>
<feature type="transmembrane region" description="Helical" evidence="1">
    <location>
        <begin position="53"/>
        <end position="77"/>
    </location>
</feature>
<dbReference type="PANTHER" id="PTHR36435:SF1">
    <property type="entry name" value="CAAX AMINO TERMINAL PROTEASE FAMILY PROTEIN"/>
    <property type="match status" value="1"/>
</dbReference>
<accession>A0A6B0GRJ4</accession>
<dbReference type="EMBL" id="WSZK01000029">
    <property type="protein sequence ID" value="MWG35987.1"/>
    <property type="molecule type" value="Genomic_DNA"/>
</dbReference>
<sequence>MEAVSRDPRPIDQAIAVGTAILLGALGILVGIVAVAVFAFALAAAGIDVTDRPLLGIVVSLISVQGVGLSVVGLAYLTITGRGLGFVRARLPTVRDGIWALGGLIAIFVLLFAAGLAIQAITAATDVETAQNSVTEVAQQDPTVLLLLIPAAFLIIGPAEELLFRGIIQGRLRQVFGPWFAIGIASLVFGFAHASALTGGSGGIGALLIPLVTLSLLSVVFGVTYELTENLVVPIFIHGAYDAVLFGLIYVVFAYGPGLETAANNSSGVLAVLF</sequence>
<evidence type="ECO:0000256" key="1">
    <source>
        <dbReference type="SAM" id="Phobius"/>
    </source>
</evidence>
<dbReference type="RefSeq" id="WP_158205655.1">
    <property type="nucleotide sequence ID" value="NZ_WSZK01000029.1"/>
</dbReference>
<dbReference type="InterPro" id="IPR003675">
    <property type="entry name" value="Rce1/LyrA-like_dom"/>
</dbReference>
<dbReference type="GO" id="GO:0004175">
    <property type="term" value="F:endopeptidase activity"/>
    <property type="evidence" value="ECO:0007669"/>
    <property type="project" value="UniProtKB-ARBA"/>
</dbReference>
<comment type="caution">
    <text evidence="3">The sequence shown here is derived from an EMBL/GenBank/DDBJ whole genome shotgun (WGS) entry which is preliminary data.</text>
</comment>
<feature type="domain" description="CAAX prenyl protease 2/Lysostaphin resistance protein A-like" evidence="2">
    <location>
        <begin position="145"/>
        <end position="244"/>
    </location>
</feature>
<evidence type="ECO:0000313" key="4">
    <source>
        <dbReference type="Proteomes" id="UP000451471"/>
    </source>
</evidence>
<gene>
    <name evidence="3" type="ORF">GQS65_16085</name>
</gene>
<dbReference type="OrthoDB" id="275779at2157"/>
<proteinExistence type="predicted"/>
<dbReference type="AlphaFoldDB" id="A0A6B0GRJ4"/>
<dbReference type="GO" id="GO:0006508">
    <property type="term" value="P:proteolysis"/>
    <property type="evidence" value="ECO:0007669"/>
    <property type="project" value="UniProtKB-KW"/>
</dbReference>
<dbReference type="InterPro" id="IPR052710">
    <property type="entry name" value="CAAX_protease"/>
</dbReference>
<protein>
    <submittedName>
        <fullName evidence="3">CPBP family intramembrane metalloprotease</fullName>
    </submittedName>
</protein>
<reference evidence="3 4" key="1">
    <citation type="submission" date="2019-12" db="EMBL/GenBank/DDBJ databases">
        <title>Halocatena pleomorpha gen. nov. sp. nov., an extremely halophilic archaeon of family Halobacteriaceae isolated from saltpan soil.</title>
        <authorList>
            <person name="Pal Y."/>
            <person name="Verma A."/>
            <person name="Krishnamurthi S."/>
            <person name="Kumar P."/>
        </authorList>
    </citation>
    <scope>NUCLEOTIDE SEQUENCE [LARGE SCALE GENOMIC DNA]</scope>
    <source>
        <strain evidence="3 4">JCM 16495</strain>
    </source>
</reference>
<keyword evidence="3" id="KW-0378">Hydrolase</keyword>
<evidence type="ECO:0000313" key="3">
    <source>
        <dbReference type="EMBL" id="MWG35987.1"/>
    </source>
</evidence>
<feature type="transmembrane region" description="Helical" evidence="1">
    <location>
        <begin position="144"/>
        <end position="164"/>
    </location>
</feature>
<keyword evidence="1" id="KW-0812">Transmembrane</keyword>
<keyword evidence="1" id="KW-0472">Membrane</keyword>
<dbReference type="GO" id="GO:0008237">
    <property type="term" value="F:metallopeptidase activity"/>
    <property type="evidence" value="ECO:0007669"/>
    <property type="project" value="UniProtKB-KW"/>
</dbReference>
<dbReference type="PANTHER" id="PTHR36435">
    <property type="entry name" value="SLR1288 PROTEIN"/>
    <property type="match status" value="1"/>
</dbReference>